<gene>
    <name evidence="1" type="ORF">DX873_06585</name>
</gene>
<keyword evidence="2" id="KW-1185">Reference proteome</keyword>
<name>A0A371JVL4_9FLAO</name>
<dbReference type="EMBL" id="QTJX01000001">
    <property type="protein sequence ID" value="RDY61810.1"/>
    <property type="molecule type" value="Genomic_DNA"/>
</dbReference>
<comment type="caution">
    <text evidence="1">The sequence shown here is derived from an EMBL/GenBank/DDBJ whole genome shotgun (WGS) entry which is preliminary data.</text>
</comment>
<dbReference type="Proteomes" id="UP000261828">
    <property type="component" value="Unassembled WGS sequence"/>
</dbReference>
<evidence type="ECO:0000313" key="2">
    <source>
        <dbReference type="Proteomes" id="UP000261828"/>
    </source>
</evidence>
<dbReference type="AlphaFoldDB" id="A0A371JVL4"/>
<dbReference type="OrthoDB" id="1032058at2"/>
<accession>A0A371JVL4</accession>
<organism evidence="1 2">
    <name type="scientific">Flagellimonas nanhaiensis</name>
    <dbReference type="NCBI Taxonomy" id="2292706"/>
    <lineage>
        <taxon>Bacteria</taxon>
        <taxon>Pseudomonadati</taxon>
        <taxon>Bacteroidota</taxon>
        <taxon>Flavobacteriia</taxon>
        <taxon>Flavobacteriales</taxon>
        <taxon>Flavobacteriaceae</taxon>
        <taxon>Flagellimonas</taxon>
    </lineage>
</organism>
<evidence type="ECO:0008006" key="3">
    <source>
        <dbReference type="Google" id="ProtNLM"/>
    </source>
</evidence>
<sequence length="518" mass="59885">MQSPNYGDNPQHYKNLIAQINEEANFPMYLHQNGYKLVQQSAGSMEFQNDEDRIVLQTMRKPMTYFNRNDSCDKGLFFKYLLQRSANFYKAIESGLEITNRTYDLGNTVIKITKSNAFLKSLEEKYNIVPLRNSNYLRIHRGICKATINSPLFRGRIFNAYHIRDNGGRIANIAFPKYDLAGDPKNYILYNKPYRRRADNKVKKFRLVLNQKDHFLFHSKIMARPTRIIFGESGIDLLSYQELHGKKDDFYVSFGGNVHREKLQFFMQLITPMLQNKGLELKSIMDNDISGHEYDLKIFTALINQNNTDLYAEASFKNGNVSLSIHYTEKVRNRIASHKNLLEEKLTSDLRRDNHVFGLVRCVGFSDKLLLEFSLQEVINTTHIIRQQNVFKTLLDAINGLYLPFTANIHKSNGKDWNDDLMVSKKTKFIKMEKVVPKELGIGDQIELKSPKGPEGATNKGTIKSIKPNGVECDFGLTYTYAIPYLAIVSHFKNTAFLSREREDERTKKNDNLQNHIA</sequence>
<proteinExistence type="predicted"/>
<reference evidence="1 2" key="1">
    <citation type="submission" date="2018-08" db="EMBL/GenBank/DDBJ databases">
        <title>Muricauda nanhaiensis sp. nov., isolated from seawater of the South China Sea.</title>
        <authorList>
            <person name="Dang Y."/>
        </authorList>
    </citation>
    <scope>NUCLEOTIDE SEQUENCE [LARGE SCALE GENOMIC DNA]</scope>
    <source>
        <strain evidence="1 2">SM1704</strain>
    </source>
</reference>
<dbReference type="RefSeq" id="WP_067030373.1">
    <property type="nucleotide sequence ID" value="NZ_QTJX01000001.1"/>
</dbReference>
<protein>
    <recommendedName>
        <fullName evidence="3">DUF3991 domain-containing protein</fullName>
    </recommendedName>
</protein>
<evidence type="ECO:0000313" key="1">
    <source>
        <dbReference type="EMBL" id="RDY61810.1"/>
    </source>
</evidence>